<proteinExistence type="predicted"/>
<organism evidence="1 2">
    <name type="scientific">Treponema pedis str. T A4</name>
    <dbReference type="NCBI Taxonomy" id="1291379"/>
    <lineage>
        <taxon>Bacteria</taxon>
        <taxon>Pseudomonadati</taxon>
        <taxon>Spirochaetota</taxon>
        <taxon>Spirochaetia</taxon>
        <taxon>Spirochaetales</taxon>
        <taxon>Treponemataceae</taxon>
        <taxon>Treponema</taxon>
    </lineage>
</organism>
<gene>
    <name evidence="1" type="ORF">TPE_0890</name>
</gene>
<reference evidence="1 2" key="1">
    <citation type="journal article" date="2013" name="PLoS ONE">
        <title>Genome-Wide Relatedness of Treponema pedis, from Gingiva and Necrotic Skin Lesions of Pigs, with the Human Oral Pathogen Treponema denticola.</title>
        <authorList>
            <person name="Svartstrom O."/>
            <person name="Mushtaq M."/>
            <person name="Pringle M."/>
            <person name="Segerman B."/>
        </authorList>
    </citation>
    <scope>NUCLEOTIDE SEQUENCE [LARGE SCALE GENOMIC DNA]</scope>
    <source>
        <strain evidence="1">T A4</strain>
    </source>
</reference>
<dbReference type="KEGG" id="tped:TPE_0890"/>
<accession>S6A3A4</accession>
<sequence>MFLTECAAIQPVNTVTLAVNAKPSAARLFYQTLKRFL</sequence>
<evidence type="ECO:0000313" key="2">
    <source>
        <dbReference type="Proteomes" id="UP000015620"/>
    </source>
</evidence>
<dbReference type="AlphaFoldDB" id="S6A3A4"/>
<dbReference type="HOGENOM" id="CLU_3349914_0_0_12"/>
<dbReference type="STRING" id="1291379.TPE_0890"/>
<dbReference type="PATRIC" id="fig|1291379.3.peg.885"/>
<protein>
    <submittedName>
        <fullName evidence="1">Uncharacterized protein</fullName>
    </submittedName>
</protein>
<keyword evidence="2" id="KW-1185">Reference proteome</keyword>
<evidence type="ECO:0000313" key="1">
    <source>
        <dbReference type="EMBL" id="AGT43386.1"/>
    </source>
</evidence>
<dbReference type="Proteomes" id="UP000015620">
    <property type="component" value="Chromosome"/>
</dbReference>
<name>S6A3A4_9SPIR</name>
<dbReference type="EMBL" id="CP004120">
    <property type="protein sequence ID" value="AGT43386.1"/>
    <property type="molecule type" value="Genomic_DNA"/>
</dbReference>